<keyword evidence="5" id="KW-0539">Nucleus</keyword>
<dbReference type="STRING" id="4555.A0A368RNW8"/>
<name>A0A368RNW8_SETIT</name>
<organism evidence="8">
    <name type="scientific">Setaria italica</name>
    <name type="common">Foxtail millet</name>
    <name type="synonym">Panicum italicum</name>
    <dbReference type="NCBI Taxonomy" id="4555"/>
    <lineage>
        <taxon>Eukaryota</taxon>
        <taxon>Viridiplantae</taxon>
        <taxon>Streptophyta</taxon>
        <taxon>Embryophyta</taxon>
        <taxon>Tracheophyta</taxon>
        <taxon>Spermatophyta</taxon>
        <taxon>Magnoliopsida</taxon>
        <taxon>Liliopsida</taxon>
        <taxon>Poales</taxon>
        <taxon>Poaceae</taxon>
        <taxon>PACMAD clade</taxon>
        <taxon>Panicoideae</taxon>
        <taxon>Panicodae</taxon>
        <taxon>Paniceae</taxon>
        <taxon>Cenchrinae</taxon>
        <taxon>Setaria</taxon>
    </lineage>
</organism>
<evidence type="ECO:0000256" key="2">
    <source>
        <dbReference type="ARBA" id="ARBA00023015"/>
    </source>
</evidence>
<dbReference type="CDD" id="cd00018">
    <property type="entry name" value="AP2"/>
    <property type="match status" value="1"/>
</dbReference>
<keyword evidence="2" id="KW-0805">Transcription regulation</keyword>
<dbReference type="GO" id="GO:0005634">
    <property type="term" value="C:nucleus"/>
    <property type="evidence" value="ECO:0007669"/>
    <property type="project" value="UniProtKB-SubCell"/>
</dbReference>
<dbReference type="GO" id="GO:0003677">
    <property type="term" value="F:DNA binding"/>
    <property type="evidence" value="ECO:0007669"/>
    <property type="project" value="UniProtKB-KW"/>
</dbReference>
<comment type="similarity">
    <text evidence="6">Belongs to the AP2/ERF transcription factor family. ERF subfamily.</text>
</comment>
<dbReference type="SUPFAM" id="SSF54171">
    <property type="entry name" value="DNA-binding domain"/>
    <property type="match status" value="1"/>
</dbReference>
<accession>A0A368RNW8</accession>
<keyword evidence="3" id="KW-0238">DNA-binding</keyword>
<dbReference type="Gene3D" id="3.30.730.10">
    <property type="entry name" value="AP2/ERF domain"/>
    <property type="match status" value="1"/>
</dbReference>
<dbReference type="PANTHER" id="PTHR31241:SF65">
    <property type="entry name" value="AP2_ERF DOMAIN-CONTAINING PROTEIN"/>
    <property type="match status" value="1"/>
</dbReference>
<dbReference type="GO" id="GO:0003700">
    <property type="term" value="F:DNA-binding transcription factor activity"/>
    <property type="evidence" value="ECO:0007669"/>
    <property type="project" value="InterPro"/>
</dbReference>
<keyword evidence="4" id="KW-0804">Transcription</keyword>
<dbReference type="EMBL" id="CM003533">
    <property type="protein sequence ID" value="RCV31842.1"/>
    <property type="molecule type" value="Genomic_DNA"/>
</dbReference>
<protein>
    <recommendedName>
        <fullName evidence="7">AP2/ERF domain-containing protein</fullName>
    </recommendedName>
</protein>
<evidence type="ECO:0000256" key="5">
    <source>
        <dbReference type="ARBA" id="ARBA00023242"/>
    </source>
</evidence>
<feature type="domain" description="AP2/ERF" evidence="7">
    <location>
        <begin position="33"/>
        <end position="94"/>
    </location>
</feature>
<dbReference type="AlphaFoldDB" id="A0A368RNW8"/>
<reference evidence="8" key="2">
    <citation type="submission" date="2015-07" db="EMBL/GenBank/DDBJ databases">
        <authorList>
            <person name="Noorani M."/>
        </authorList>
    </citation>
    <scope>NUCLEOTIDE SEQUENCE</scope>
    <source>
        <strain evidence="8">Yugu1</strain>
    </source>
</reference>
<evidence type="ECO:0000256" key="3">
    <source>
        <dbReference type="ARBA" id="ARBA00023125"/>
    </source>
</evidence>
<dbReference type="OrthoDB" id="677684at2759"/>
<evidence type="ECO:0000256" key="4">
    <source>
        <dbReference type="ARBA" id="ARBA00023163"/>
    </source>
</evidence>
<proteinExistence type="inferred from homology"/>
<dbReference type="PROSITE" id="PS51032">
    <property type="entry name" value="AP2_ERF"/>
    <property type="match status" value="1"/>
</dbReference>
<dbReference type="PANTHER" id="PTHR31241">
    <property type="entry name" value="DEHYDRATION-RESPONSIVE ELEMENT-BINDING PROTEIN 2C"/>
    <property type="match status" value="1"/>
</dbReference>
<comment type="subcellular location">
    <subcellularLocation>
        <location evidence="1">Nucleus</location>
    </subcellularLocation>
</comment>
<evidence type="ECO:0000256" key="1">
    <source>
        <dbReference type="ARBA" id="ARBA00004123"/>
    </source>
</evidence>
<dbReference type="InterPro" id="IPR001471">
    <property type="entry name" value="AP2/ERF_dom"/>
</dbReference>
<evidence type="ECO:0000259" key="7">
    <source>
        <dbReference type="PROSITE" id="PS51032"/>
    </source>
</evidence>
<sequence>MASSAANGSSGAAREQGRARLAAGGGGLHRDMGWVGVRKRLWGGYAAEIRIPSSRKRVWIGRFQHAMQAALAYDAAMFLFYGKTLPKLRRYNFPEAPRPSFPEFVRRALTVANVKAIAEEHARSVGRFAPLPPPVIPAPPAPLHVAEAAGGAAAAGAGVAVEAAAAGAGVAVDIAPAAGVGATTTAADRRINDEIYIDADILTGADCQFSGAPVPDEDFVRLMDMDVDLIFGDI</sequence>
<reference evidence="8" key="1">
    <citation type="journal article" date="2012" name="Nat. Biotechnol.">
        <title>Reference genome sequence of the model plant Setaria.</title>
        <authorList>
            <person name="Bennetzen J.L."/>
            <person name="Schmutz J."/>
            <person name="Wang H."/>
            <person name="Percifield R."/>
            <person name="Hawkins J."/>
            <person name="Pontaroli A.C."/>
            <person name="Estep M."/>
            <person name="Feng L."/>
            <person name="Vaughn J.N."/>
            <person name="Grimwood J."/>
            <person name="Jenkins J."/>
            <person name="Barry K."/>
            <person name="Lindquist E."/>
            <person name="Hellsten U."/>
            <person name="Deshpande S."/>
            <person name="Wang X."/>
            <person name="Wu X."/>
            <person name="Mitros T."/>
            <person name="Triplett J."/>
            <person name="Yang X."/>
            <person name="Ye C.Y."/>
            <person name="Mauro-Herrera M."/>
            <person name="Wang L."/>
            <person name="Li P."/>
            <person name="Sharma M."/>
            <person name="Sharma R."/>
            <person name="Ronald P.C."/>
            <person name="Panaud O."/>
            <person name="Kellogg E.A."/>
            <person name="Brutnell T.P."/>
            <person name="Doust A.N."/>
            <person name="Tuskan G.A."/>
            <person name="Rokhsar D."/>
            <person name="Devos K.M."/>
        </authorList>
    </citation>
    <scope>NUCLEOTIDE SEQUENCE [LARGE SCALE GENOMIC DNA]</scope>
    <source>
        <strain evidence="8">Yugu1</strain>
    </source>
</reference>
<dbReference type="InterPro" id="IPR016177">
    <property type="entry name" value="DNA-bd_dom_sf"/>
</dbReference>
<evidence type="ECO:0000313" key="8">
    <source>
        <dbReference type="EMBL" id="RCV31842.1"/>
    </source>
</evidence>
<dbReference type="KEGG" id="sita:101779924"/>
<dbReference type="SMART" id="SM00380">
    <property type="entry name" value="AP2"/>
    <property type="match status" value="1"/>
</dbReference>
<gene>
    <name evidence="8" type="ORF">SETIT_6G210500v2</name>
</gene>
<dbReference type="InterPro" id="IPR036955">
    <property type="entry name" value="AP2/ERF_dom_sf"/>
</dbReference>
<evidence type="ECO:0000256" key="6">
    <source>
        <dbReference type="ARBA" id="ARBA00024343"/>
    </source>
</evidence>